<organism evidence="2 3">
    <name type="scientific">Blastopirellula sediminis</name>
    <dbReference type="NCBI Taxonomy" id="2894196"/>
    <lineage>
        <taxon>Bacteria</taxon>
        <taxon>Pseudomonadati</taxon>
        <taxon>Planctomycetota</taxon>
        <taxon>Planctomycetia</taxon>
        <taxon>Pirellulales</taxon>
        <taxon>Pirellulaceae</taxon>
        <taxon>Blastopirellula</taxon>
    </lineage>
</organism>
<dbReference type="RefSeq" id="WP_230215120.1">
    <property type="nucleotide sequence ID" value="NZ_JAJKFT010000002.1"/>
</dbReference>
<keyword evidence="1" id="KW-0812">Transmembrane</keyword>
<keyword evidence="1" id="KW-0472">Membrane</keyword>
<keyword evidence="3" id="KW-1185">Reference proteome</keyword>
<evidence type="ECO:0000313" key="3">
    <source>
        <dbReference type="Proteomes" id="UP001139103"/>
    </source>
</evidence>
<sequence length="282" mass="30799">MKSPTLRRILKVFVSVVILAHFAAVLLAGFGIGTHSHPAPEPLAYAHAQTCHYLRPLQLDAPWHFYAPNPGSGGVLYVAMETDAGRQVWRQWFNESQNRLVEPYIRSGGVASAAAGIEPSGPDFSRYLMTRQGEICLGSLARRFARDFQQSSPNDEKVVAVSFYLLSGNPMTPQDARSGMAFGDLRLYTAIAAGHFTPAGDRFESIAIRNVEMPNLVFGILQATRRGANPAAAADNIDIASLPGGIRTALESHPEWLELPPADLRREIERHFMPKANPPGDA</sequence>
<keyword evidence="1" id="KW-1133">Transmembrane helix</keyword>
<dbReference type="Proteomes" id="UP001139103">
    <property type="component" value="Unassembled WGS sequence"/>
</dbReference>
<proteinExistence type="predicted"/>
<protein>
    <submittedName>
        <fullName evidence="2">Uncharacterized protein</fullName>
    </submittedName>
</protein>
<accession>A0A9X1SEX1</accession>
<name>A0A9X1SEX1_9BACT</name>
<evidence type="ECO:0000256" key="1">
    <source>
        <dbReference type="SAM" id="Phobius"/>
    </source>
</evidence>
<gene>
    <name evidence="2" type="ORF">LOC68_02115</name>
</gene>
<evidence type="ECO:0000313" key="2">
    <source>
        <dbReference type="EMBL" id="MCC9627192.1"/>
    </source>
</evidence>
<feature type="transmembrane region" description="Helical" evidence="1">
    <location>
        <begin position="12"/>
        <end position="32"/>
    </location>
</feature>
<dbReference type="AlphaFoldDB" id="A0A9X1SEX1"/>
<comment type="caution">
    <text evidence="2">The sequence shown here is derived from an EMBL/GenBank/DDBJ whole genome shotgun (WGS) entry which is preliminary data.</text>
</comment>
<reference evidence="2" key="1">
    <citation type="submission" date="2021-11" db="EMBL/GenBank/DDBJ databases">
        <title>Genome sequence.</title>
        <authorList>
            <person name="Sun Q."/>
        </authorList>
    </citation>
    <scope>NUCLEOTIDE SEQUENCE</scope>
    <source>
        <strain evidence="2">JC732</strain>
    </source>
</reference>
<dbReference type="EMBL" id="JAJKFT010000002">
    <property type="protein sequence ID" value="MCC9627192.1"/>
    <property type="molecule type" value="Genomic_DNA"/>
</dbReference>